<organism evidence="1">
    <name type="scientific">Fagus sylvatica</name>
    <name type="common">Beechnut</name>
    <dbReference type="NCBI Taxonomy" id="28930"/>
    <lineage>
        <taxon>Eukaryota</taxon>
        <taxon>Viridiplantae</taxon>
        <taxon>Streptophyta</taxon>
        <taxon>Embryophyta</taxon>
        <taxon>Tracheophyta</taxon>
        <taxon>Spermatophyta</taxon>
        <taxon>Magnoliopsida</taxon>
        <taxon>eudicotyledons</taxon>
        <taxon>Gunneridae</taxon>
        <taxon>Pentapetalae</taxon>
        <taxon>rosids</taxon>
        <taxon>fabids</taxon>
        <taxon>Fagales</taxon>
        <taxon>Fagaceae</taxon>
        <taxon>Fagus</taxon>
    </lineage>
</organism>
<name>A0A2N9F9I6_FAGSY</name>
<protein>
    <submittedName>
        <fullName evidence="1">Uncharacterized protein</fullName>
    </submittedName>
</protein>
<sequence length="65" mass="7148">MAKRERSLSWVVDGKSYPANGEVPGVELRPQCGWVSCGEDLISLSFSLLFESVSAESVELWPNGF</sequence>
<dbReference type="EMBL" id="OIVN01000669">
    <property type="protein sequence ID" value="SPC83833.1"/>
    <property type="molecule type" value="Genomic_DNA"/>
</dbReference>
<gene>
    <name evidence="1" type="ORF">FSB_LOCUS11715</name>
</gene>
<proteinExistence type="predicted"/>
<dbReference type="AlphaFoldDB" id="A0A2N9F9I6"/>
<evidence type="ECO:0000313" key="1">
    <source>
        <dbReference type="EMBL" id="SPC83833.1"/>
    </source>
</evidence>
<reference evidence="1" key="1">
    <citation type="submission" date="2018-02" db="EMBL/GenBank/DDBJ databases">
        <authorList>
            <person name="Cohen D.B."/>
            <person name="Kent A.D."/>
        </authorList>
    </citation>
    <scope>NUCLEOTIDE SEQUENCE</scope>
</reference>
<accession>A0A2N9F9I6</accession>